<dbReference type="EMBL" id="FNUT01000001">
    <property type="protein sequence ID" value="SEF54628.1"/>
    <property type="molecule type" value="Genomic_DNA"/>
</dbReference>
<dbReference type="GO" id="GO:0016036">
    <property type="term" value="P:cellular response to phosphate starvation"/>
    <property type="evidence" value="ECO:0007669"/>
    <property type="project" value="TreeGrafter"/>
</dbReference>
<dbReference type="InterPro" id="IPR005467">
    <property type="entry name" value="His_kinase_dom"/>
</dbReference>
<keyword evidence="7" id="KW-1133">Transmembrane helix</keyword>
<reference evidence="10" key="1">
    <citation type="submission" date="2016-10" db="EMBL/GenBank/DDBJ databases">
        <authorList>
            <person name="Varghese N."/>
            <person name="Submissions S."/>
        </authorList>
    </citation>
    <scope>NUCLEOTIDE SEQUENCE [LARGE SCALE GENOMIC DNA]</scope>
    <source>
        <strain evidence="10">DSM 22361</strain>
    </source>
</reference>
<dbReference type="GO" id="GO:0004721">
    <property type="term" value="F:phosphoprotein phosphatase activity"/>
    <property type="evidence" value="ECO:0007669"/>
    <property type="project" value="TreeGrafter"/>
</dbReference>
<dbReference type="InterPro" id="IPR003661">
    <property type="entry name" value="HisK_dim/P_dom"/>
</dbReference>
<dbReference type="CDD" id="cd00075">
    <property type="entry name" value="HATPase"/>
    <property type="match status" value="1"/>
</dbReference>
<dbReference type="SUPFAM" id="SSF47384">
    <property type="entry name" value="Homodimeric domain of signal transducing histidine kinase"/>
    <property type="match status" value="1"/>
</dbReference>
<feature type="transmembrane region" description="Helical" evidence="7">
    <location>
        <begin position="7"/>
        <end position="27"/>
    </location>
</feature>
<dbReference type="PANTHER" id="PTHR45453:SF1">
    <property type="entry name" value="PHOSPHATE REGULON SENSOR PROTEIN PHOR"/>
    <property type="match status" value="1"/>
</dbReference>
<dbReference type="PROSITE" id="PS50109">
    <property type="entry name" value="HIS_KIN"/>
    <property type="match status" value="1"/>
</dbReference>
<evidence type="ECO:0000313" key="10">
    <source>
        <dbReference type="Proteomes" id="UP000236731"/>
    </source>
</evidence>
<organism evidence="9 10">
    <name type="scientific">Sphingobacterium lactis</name>
    <dbReference type="NCBI Taxonomy" id="797291"/>
    <lineage>
        <taxon>Bacteria</taxon>
        <taxon>Pseudomonadati</taxon>
        <taxon>Bacteroidota</taxon>
        <taxon>Sphingobacteriia</taxon>
        <taxon>Sphingobacteriales</taxon>
        <taxon>Sphingobacteriaceae</taxon>
        <taxon>Sphingobacterium</taxon>
    </lineage>
</organism>
<dbReference type="CDD" id="cd00082">
    <property type="entry name" value="HisKA"/>
    <property type="match status" value="1"/>
</dbReference>
<dbReference type="InterPro" id="IPR036097">
    <property type="entry name" value="HisK_dim/P_sf"/>
</dbReference>
<dbReference type="SMART" id="SM00387">
    <property type="entry name" value="HATPase_c"/>
    <property type="match status" value="1"/>
</dbReference>
<feature type="domain" description="Histidine kinase" evidence="8">
    <location>
        <begin position="258"/>
        <end position="476"/>
    </location>
</feature>
<dbReference type="RefSeq" id="WP_103905038.1">
    <property type="nucleotide sequence ID" value="NZ_CP049246.1"/>
</dbReference>
<dbReference type="PRINTS" id="PR00344">
    <property type="entry name" value="BCTRLSENSOR"/>
</dbReference>
<comment type="catalytic activity">
    <reaction evidence="1">
        <text>ATP + protein L-histidine = ADP + protein N-phospho-L-histidine.</text>
        <dbReference type="EC" id="2.7.13.3"/>
    </reaction>
</comment>
<dbReference type="InterPro" id="IPR050351">
    <property type="entry name" value="BphY/WalK/GraS-like"/>
</dbReference>
<dbReference type="PANTHER" id="PTHR45453">
    <property type="entry name" value="PHOSPHATE REGULON SENSOR PROTEIN PHOR"/>
    <property type="match status" value="1"/>
</dbReference>
<dbReference type="Proteomes" id="UP000236731">
    <property type="component" value="Unassembled WGS sequence"/>
</dbReference>
<evidence type="ECO:0000256" key="7">
    <source>
        <dbReference type="SAM" id="Phobius"/>
    </source>
</evidence>
<evidence type="ECO:0000256" key="2">
    <source>
        <dbReference type="ARBA" id="ARBA00012438"/>
    </source>
</evidence>
<dbReference type="Gene3D" id="1.10.287.130">
    <property type="match status" value="1"/>
</dbReference>
<keyword evidence="3" id="KW-0597">Phosphoprotein</keyword>
<sequence length="477" mass="54262">MLKKYKILLVAIILTASGIIAVLSFWLHGSYFGHKQFYLGMTERALFDVVQDFYNENEEAIQRDNQNQRSARIERLSLAFKDRYPQINTDTAKKIIEQMNFGRRPSTDSTNTADTANFRRKMGEHFISSYVVRSINWTDVVVDSLELRLTVALKARNVYSPFALKISSLPNEDERERDFYKQRFRESKTRPIAVDPAKNLYLEVDFDNPTLLLLRFIAWQIIFSVILAIALICTFISLLATIRKQNELATMRKAFVNNMTHELKTPVSTVMAAIESIQRYGAMDDKERMSRYLSISRQELEHLSNMIERVLQVDVAETNGVLLDKKTFNLQSLVQECLDNTQLFAKKTVEIDYSSIGTDFQVLADPAHIKNVISNLLDNALKYAGDPVKIKVTLQDHGQDVTLTLTDNGIGIPKAYQKGVFDLFFRVPSGNIHNVKGFGLGLAYVKQIIVQHQGTIELKSEEGVGSTFVITLPKEGK</sequence>
<dbReference type="OrthoDB" id="921707at2"/>
<dbReference type="GO" id="GO:0005886">
    <property type="term" value="C:plasma membrane"/>
    <property type="evidence" value="ECO:0007669"/>
    <property type="project" value="TreeGrafter"/>
</dbReference>
<dbReference type="Pfam" id="PF02518">
    <property type="entry name" value="HATPase_c"/>
    <property type="match status" value="1"/>
</dbReference>
<evidence type="ECO:0000256" key="6">
    <source>
        <dbReference type="ARBA" id="ARBA00023012"/>
    </source>
</evidence>
<protein>
    <recommendedName>
        <fullName evidence="2">histidine kinase</fullName>
        <ecNumber evidence="2">2.7.13.3</ecNumber>
    </recommendedName>
</protein>
<keyword evidence="4" id="KW-0808">Transferase</keyword>
<dbReference type="InterPro" id="IPR036890">
    <property type="entry name" value="HATPase_C_sf"/>
</dbReference>
<evidence type="ECO:0000256" key="3">
    <source>
        <dbReference type="ARBA" id="ARBA00022553"/>
    </source>
</evidence>
<dbReference type="Pfam" id="PF00512">
    <property type="entry name" value="HisKA"/>
    <property type="match status" value="1"/>
</dbReference>
<dbReference type="Gene3D" id="3.30.565.10">
    <property type="entry name" value="Histidine kinase-like ATPase, C-terminal domain"/>
    <property type="match status" value="1"/>
</dbReference>
<dbReference type="FunFam" id="3.30.565.10:FF:000006">
    <property type="entry name" value="Sensor histidine kinase WalK"/>
    <property type="match status" value="1"/>
</dbReference>
<keyword evidence="5 9" id="KW-0418">Kinase</keyword>
<keyword evidence="7" id="KW-0812">Transmembrane</keyword>
<feature type="transmembrane region" description="Helical" evidence="7">
    <location>
        <begin position="217"/>
        <end position="242"/>
    </location>
</feature>
<dbReference type="SMART" id="SM00388">
    <property type="entry name" value="HisKA"/>
    <property type="match status" value="1"/>
</dbReference>
<evidence type="ECO:0000256" key="1">
    <source>
        <dbReference type="ARBA" id="ARBA00000085"/>
    </source>
</evidence>
<gene>
    <name evidence="9" type="ORF">SAMN05421877_101398</name>
</gene>
<dbReference type="GO" id="GO:0000155">
    <property type="term" value="F:phosphorelay sensor kinase activity"/>
    <property type="evidence" value="ECO:0007669"/>
    <property type="project" value="InterPro"/>
</dbReference>
<evidence type="ECO:0000259" key="8">
    <source>
        <dbReference type="PROSITE" id="PS50109"/>
    </source>
</evidence>
<keyword evidence="7" id="KW-0472">Membrane</keyword>
<evidence type="ECO:0000256" key="4">
    <source>
        <dbReference type="ARBA" id="ARBA00022679"/>
    </source>
</evidence>
<keyword evidence="10" id="KW-1185">Reference proteome</keyword>
<dbReference type="SUPFAM" id="SSF55874">
    <property type="entry name" value="ATPase domain of HSP90 chaperone/DNA topoisomerase II/histidine kinase"/>
    <property type="match status" value="1"/>
</dbReference>
<proteinExistence type="predicted"/>
<dbReference type="InterPro" id="IPR003594">
    <property type="entry name" value="HATPase_dom"/>
</dbReference>
<keyword evidence="6" id="KW-0902">Two-component regulatory system</keyword>
<dbReference type="AlphaFoldDB" id="A0A1H5SXG5"/>
<evidence type="ECO:0000313" key="9">
    <source>
        <dbReference type="EMBL" id="SEF54628.1"/>
    </source>
</evidence>
<evidence type="ECO:0000256" key="5">
    <source>
        <dbReference type="ARBA" id="ARBA00022777"/>
    </source>
</evidence>
<accession>A0A1H5SXG5</accession>
<dbReference type="InterPro" id="IPR004358">
    <property type="entry name" value="Sig_transdc_His_kin-like_C"/>
</dbReference>
<name>A0A1H5SXG5_9SPHI</name>
<dbReference type="EC" id="2.7.13.3" evidence="2"/>